<dbReference type="PANTHER" id="PTHR42770">
    <property type="entry name" value="AMINO ACID TRANSPORTER-RELATED"/>
    <property type="match status" value="1"/>
</dbReference>
<organism evidence="7 8">
    <name type="scientific">Gulosibacter macacae</name>
    <dbReference type="NCBI Taxonomy" id="2488791"/>
    <lineage>
        <taxon>Bacteria</taxon>
        <taxon>Bacillati</taxon>
        <taxon>Actinomycetota</taxon>
        <taxon>Actinomycetes</taxon>
        <taxon>Micrococcales</taxon>
        <taxon>Microbacteriaceae</taxon>
        <taxon>Gulosibacter</taxon>
    </lineage>
</organism>
<dbReference type="Pfam" id="PF13520">
    <property type="entry name" value="AA_permease_2"/>
    <property type="match status" value="1"/>
</dbReference>
<feature type="transmembrane region" description="Helical" evidence="6">
    <location>
        <begin position="165"/>
        <end position="187"/>
    </location>
</feature>
<feature type="transmembrane region" description="Helical" evidence="6">
    <location>
        <begin position="352"/>
        <end position="374"/>
    </location>
</feature>
<keyword evidence="3 6" id="KW-0812">Transmembrane</keyword>
<dbReference type="RefSeq" id="WP_124969430.1">
    <property type="nucleotide sequence ID" value="NZ_RQVS01000002.1"/>
</dbReference>
<dbReference type="InterPro" id="IPR050367">
    <property type="entry name" value="APC_superfamily"/>
</dbReference>
<protein>
    <submittedName>
        <fullName evidence="7">APC family permease</fullName>
    </submittedName>
</protein>
<dbReference type="PANTHER" id="PTHR42770:SF16">
    <property type="entry name" value="AMINO ACID PERMEASE"/>
    <property type="match status" value="1"/>
</dbReference>
<dbReference type="OrthoDB" id="137613at2"/>
<sequence>MASSTPVADASATTHDPRRKLGVISIALMIIAASAPLTAVGGGFTTSFAVSGNLGVPLSFFILVAVFIIFAFGYAAMSRFIDNAGAFYAYVAQGLNRSLGIGASMVALVAYNLMQIGINAIFGFSVADLFASVFGWETPWWVWSMFGIAIVGLLGVNRIDLSAKVLGIVVALEFLVVLVFDIVAIIAQPEGVSARGLLPADLFGPGVGVAFSFGVAAFMGFESAAIYSREAKDPKRTIGRATMLAIAVGGIFYGLSAWAMTVAVGPSQVVEVAATQGPGLVFGVLAEHAGTIFADIANVMFVTSIFAALLSFHNAVARYFSTLGREGVLPGWLGAQRALHGAPWAGSVTQSVLGIVVLFVFILAESAMTAGWPAEITPLYPVLTMFTWLTSSGAAGLTFLMAIVAVAVIGYFWRNHRGVGVWSRLIAPAIAAVALIVLFVLMLMYFNLLLGQVDENGETFSTWLTWFFPTLLILPLFLGLLWAQRMRLRTPERFAQVGHGSHD</sequence>
<gene>
    <name evidence="7" type="ORF">EG850_02285</name>
</gene>
<evidence type="ECO:0000256" key="2">
    <source>
        <dbReference type="ARBA" id="ARBA00022475"/>
    </source>
</evidence>
<evidence type="ECO:0000313" key="8">
    <source>
        <dbReference type="Proteomes" id="UP000274391"/>
    </source>
</evidence>
<evidence type="ECO:0000256" key="4">
    <source>
        <dbReference type="ARBA" id="ARBA00022989"/>
    </source>
</evidence>
<dbReference type="InterPro" id="IPR002293">
    <property type="entry name" value="AA/rel_permease1"/>
</dbReference>
<keyword evidence="5 6" id="KW-0472">Membrane</keyword>
<feature type="transmembrane region" description="Helical" evidence="6">
    <location>
        <begin position="292"/>
        <end position="312"/>
    </location>
</feature>
<evidence type="ECO:0000256" key="1">
    <source>
        <dbReference type="ARBA" id="ARBA00004651"/>
    </source>
</evidence>
<feature type="transmembrane region" description="Helical" evidence="6">
    <location>
        <begin position="138"/>
        <end position="156"/>
    </location>
</feature>
<feature type="transmembrane region" description="Helical" evidence="6">
    <location>
        <begin position="394"/>
        <end position="413"/>
    </location>
</feature>
<dbReference type="PIRSF" id="PIRSF006060">
    <property type="entry name" value="AA_transporter"/>
    <property type="match status" value="1"/>
</dbReference>
<feature type="transmembrane region" description="Helical" evidence="6">
    <location>
        <begin position="56"/>
        <end position="77"/>
    </location>
</feature>
<comment type="subcellular location">
    <subcellularLocation>
        <location evidence="1">Cell membrane</location>
        <topology evidence="1">Multi-pass membrane protein</topology>
    </subcellularLocation>
</comment>
<feature type="transmembrane region" description="Helical" evidence="6">
    <location>
        <begin position="207"/>
        <end position="227"/>
    </location>
</feature>
<dbReference type="GO" id="GO:0022857">
    <property type="term" value="F:transmembrane transporter activity"/>
    <property type="evidence" value="ECO:0007669"/>
    <property type="project" value="InterPro"/>
</dbReference>
<proteinExistence type="predicted"/>
<evidence type="ECO:0000313" key="7">
    <source>
        <dbReference type="EMBL" id="RRJ88291.1"/>
    </source>
</evidence>
<keyword evidence="2" id="KW-1003">Cell membrane</keyword>
<evidence type="ECO:0000256" key="6">
    <source>
        <dbReference type="SAM" id="Phobius"/>
    </source>
</evidence>
<keyword evidence="8" id="KW-1185">Reference proteome</keyword>
<dbReference type="EMBL" id="RQVS01000002">
    <property type="protein sequence ID" value="RRJ88291.1"/>
    <property type="molecule type" value="Genomic_DNA"/>
</dbReference>
<feature type="transmembrane region" description="Helical" evidence="6">
    <location>
        <begin position="21"/>
        <end position="44"/>
    </location>
</feature>
<evidence type="ECO:0000256" key="3">
    <source>
        <dbReference type="ARBA" id="ARBA00022692"/>
    </source>
</evidence>
<accession>A0A3P3VZQ0</accession>
<feature type="transmembrane region" description="Helical" evidence="6">
    <location>
        <begin position="98"/>
        <end position="118"/>
    </location>
</feature>
<feature type="transmembrane region" description="Helical" evidence="6">
    <location>
        <begin position="239"/>
        <end position="260"/>
    </location>
</feature>
<dbReference type="GO" id="GO:0005886">
    <property type="term" value="C:plasma membrane"/>
    <property type="evidence" value="ECO:0007669"/>
    <property type="project" value="UniProtKB-SubCell"/>
</dbReference>
<name>A0A3P3VZQ0_9MICO</name>
<keyword evidence="4 6" id="KW-1133">Transmembrane helix</keyword>
<dbReference type="Gene3D" id="1.20.1740.10">
    <property type="entry name" value="Amino acid/polyamine transporter I"/>
    <property type="match status" value="1"/>
</dbReference>
<dbReference type="AlphaFoldDB" id="A0A3P3VZQ0"/>
<comment type="caution">
    <text evidence="7">The sequence shown here is derived from an EMBL/GenBank/DDBJ whole genome shotgun (WGS) entry which is preliminary data.</text>
</comment>
<evidence type="ECO:0000256" key="5">
    <source>
        <dbReference type="ARBA" id="ARBA00023136"/>
    </source>
</evidence>
<reference evidence="7 8" key="1">
    <citation type="submission" date="2018-11" db="EMBL/GenBank/DDBJ databases">
        <title>YIM 102482-1 draft genome.</title>
        <authorList>
            <person name="Li G."/>
            <person name="Jiang Y."/>
        </authorList>
    </citation>
    <scope>NUCLEOTIDE SEQUENCE [LARGE SCALE GENOMIC DNA]</scope>
    <source>
        <strain evidence="7 8">YIM 102482-1</strain>
    </source>
</reference>
<feature type="transmembrane region" description="Helical" evidence="6">
    <location>
        <begin position="466"/>
        <end position="483"/>
    </location>
</feature>
<feature type="transmembrane region" description="Helical" evidence="6">
    <location>
        <begin position="425"/>
        <end position="446"/>
    </location>
</feature>
<dbReference type="Proteomes" id="UP000274391">
    <property type="component" value="Unassembled WGS sequence"/>
</dbReference>